<dbReference type="InParanoid" id="D6U7Z4"/>
<keyword evidence="2" id="KW-1185">Reference proteome</keyword>
<protein>
    <submittedName>
        <fullName evidence="1">Uncharacterized protein</fullName>
    </submittedName>
</protein>
<sequence>MIASPSPGRGDMRIISSRRCTHLLMKQAVPPCNRYSLSMSKVFCSILKWSLASIPVANQNSSGGGVSAHLLLYCAVDRRVPYKVLASTKYCVSANGRCNVFMMHQRCCHTPPTQISIAQISACSFFLCSFRTLHKESASTSSKPPLSSNDRESF</sequence>
<reference evidence="1 2" key="1">
    <citation type="journal article" date="2011" name="Stand. Genomic Sci.">
        <title>Non-contiguous finished genome sequence and contextual data of the filamentous soil bacterium Ktedonobacter racemifer type strain (SOSP1-21).</title>
        <authorList>
            <person name="Chang Y.J."/>
            <person name="Land M."/>
            <person name="Hauser L."/>
            <person name="Chertkov O."/>
            <person name="Del Rio T.G."/>
            <person name="Nolan M."/>
            <person name="Copeland A."/>
            <person name="Tice H."/>
            <person name="Cheng J.F."/>
            <person name="Lucas S."/>
            <person name="Han C."/>
            <person name="Goodwin L."/>
            <person name="Pitluck S."/>
            <person name="Ivanova N."/>
            <person name="Ovchinikova G."/>
            <person name="Pati A."/>
            <person name="Chen A."/>
            <person name="Palaniappan K."/>
            <person name="Mavromatis K."/>
            <person name="Liolios K."/>
            <person name="Brettin T."/>
            <person name="Fiebig A."/>
            <person name="Rohde M."/>
            <person name="Abt B."/>
            <person name="Goker M."/>
            <person name="Detter J.C."/>
            <person name="Woyke T."/>
            <person name="Bristow J."/>
            <person name="Eisen J.A."/>
            <person name="Markowitz V."/>
            <person name="Hugenholtz P."/>
            <person name="Kyrpides N.C."/>
            <person name="Klenk H.P."/>
            <person name="Lapidus A."/>
        </authorList>
    </citation>
    <scope>NUCLEOTIDE SEQUENCE [LARGE SCALE GENOMIC DNA]</scope>
    <source>
        <strain evidence="2">DSM 44963</strain>
    </source>
</reference>
<dbReference type="Proteomes" id="UP000004508">
    <property type="component" value="Unassembled WGS sequence"/>
</dbReference>
<organism evidence="1 2">
    <name type="scientific">Ktedonobacter racemifer DSM 44963</name>
    <dbReference type="NCBI Taxonomy" id="485913"/>
    <lineage>
        <taxon>Bacteria</taxon>
        <taxon>Bacillati</taxon>
        <taxon>Chloroflexota</taxon>
        <taxon>Ktedonobacteria</taxon>
        <taxon>Ktedonobacterales</taxon>
        <taxon>Ktedonobacteraceae</taxon>
        <taxon>Ktedonobacter</taxon>
    </lineage>
</organism>
<comment type="caution">
    <text evidence="1">The sequence shown here is derived from an EMBL/GenBank/DDBJ whole genome shotgun (WGS) entry which is preliminary data.</text>
</comment>
<evidence type="ECO:0000313" key="2">
    <source>
        <dbReference type="Proteomes" id="UP000004508"/>
    </source>
</evidence>
<accession>D6U7Z4</accession>
<dbReference type="AlphaFoldDB" id="D6U7Z4"/>
<gene>
    <name evidence="1" type="ORF">Krac_0542</name>
</gene>
<proteinExistence type="predicted"/>
<dbReference type="EMBL" id="ADVG01000005">
    <property type="protein sequence ID" value="EFH80005.1"/>
    <property type="molecule type" value="Genomic_DNA"/>
</dbReference>
<evidence type="ECO:0000313" key="1">
    <source>
        <dbReference type="EMBL" id="EFH80005.1"/>
    </source>
</evidence>
<name>D6U7Z4_KTERA</name>